<dbReference type="HOGENOM" id="CLU_184393_0_0_6"/>
<reference evidence="1 2" key="1">
    <citation type="journal article" date="2010" name="J. Bacteriol.">
        <title>Genome sequence of Pantoea ananatis LMG20103, the causative agent of Eucalyptus blight and dieback.</title>
        <authorList>
            <person name="De Maayer P."/>
            <person name="Chan W.Y."/>
            <person name="Venter S.N."/>
            <person name="Toth I.K."/>
            <person name="Birch P.R."/>
            <person name="Joubert F."/>
            <person name="Coutinho T.A."/>
        </authorList>
    </citation>
    <scope>NUCLEOTIDE SEQUENCE [LARGE SCALE GENOMIC DNA]</scope>
    <source>
        <strain evidence="1 2">LMG 20103</strain>
    </source>
</reference>
<proteinExistence type="predicted"/>
<dbReference type="AlphaFoldDB" id="D4GC16"/>
<keyword evidence="2" id="KW-1185">Reference proteome</keyword>
<organism evidence="1 2">
    <name type="scientific">Pantoea ananatis (strain LMG 20103)</name>
    <dbReference type="NCBI Taxonomy" id="706191"/>
    <lineage>
        <taxon>Bacteria</taxon>
        <taxon>Pseudomonadati</taxon>
        <taxon>Pseudomonadota</taxon>
        <taxon>Gammaproteobacteria</taxon>
        <taxon>Enterobacterales</taxon>
        <taxon>Erwiniaceae</taxon>
        <taxon>Pantoea</taxon>
    </lineage>
</organism>
<accession>D4GC16</accession>
<protein>
    <submittedName>
        <fullName evidence="1">Uncharacterized protein</fullName>
    </submittedName>
</protein>
<sequence length="93" mass="10484">MHPMTTDKPEEAMTFGELLTLIGEQQRRLTVLENAFSSLIFCLDDRASQLLVHNLSLEAQNQNHDEQLQQQFARLAETLQKRSGTTGAETALI</sequence>
<dbReference type="STRING" id="706191.PANA_1452"/>
<evidence type="ECO:0000313" key="2">
    <source>
        <dbReference type="Proteomes" id="UP000001702"/>
    </source>
</evidence>
<dbReference type="eggNOG" id="ENOG5033735">
    <property type="taxonomic scope" value="Bacteria"/>
</dbReference>
<evidence type="ECO:0000313" key="1">
    <source>
        <dbReference type="EMBL" id="ADD76619.1"/>
    </source>
</evidence>
<dbReference type="KEGG" id="pam:PANA_1452"/>
<gene>
    <name evidence="1" type="ordered locus">PANA_1452</name>
</gene>
<name>D4GC16_PANAM</name>
<dbReference type="EMBL" id="CP001875">
    <property type="protein sequence ID" value="ADD76619.1"/>
    <property type="molecule type" value="Genomic_DNA"/>
</dbReference>
<dbReference type="Proteomes" id="UP000001702">
    <property type="component" value="Chromosome"/>
</dbReference>